<protein>
    <submittedName>
        <fullName evidence="5">Tetratricopeptide repeat protein</fullName>
    </submittedName>
</protein>
<feature type="repeat" description="TPR" evidence="3">
    <location>
        <begin position="124"/>
        <end position="157"/>
    </location>
</feature>
<comment type="caution">
    <text evidence="5">The sequence shown here is derived from an EMBL/GenBank/DDBJ whole genome shotgun (WGS) entry which is preliminary data.</text>
</comment>
<keyword evidence="6" id="KW-1185">Reference proteome</keyword>
<dbReference type="EMBL" id="JBJYXY010000001">
    <property type="protein sequence ID" value="MFN2977371.1"/>
    <property type="molecule type" value="Genomic_DNA"/>
</dbReference>
<dbReference type="PROSITE" id="PS50005">
    <property type="entry name" value="TPR"/>
    <property type="match status" value="3"/>
</dbReference>
<dbReference type="Gene3D" id="1.25.40.10">
    <property type="entry name" value="Tetratricopeptide repeat domain"/>
    <property type="match status" value="1"/>
</dbReference>
<evidence type="ECO:0000256" key="3">
    <source>
        <dbReference type="PROSITE-ProRule" id="PRU00339"/>
    </source>
</evidence>
<dbReference type="Pfam" id="PF13432">
    <property type="entry name" value="TPR_16"/>
    <property type="match status" value="1"/>
</dbReference>
<evidence type="ECO:0000313" key="6">
    <source>
        <dbReference type="Proteomes" id="UP001634747"/>
    </source>
</evidence>
<accession>A0ABW9KNK0</accession>
<gene>
    <name evidence="5" type="ORF">ACK2TP_16490</name>
</gene>
<feature type="signal peptide" evidence="4">
    <location>
        <begin position="1"/>
        <end position="24"/>
    </location>
</feature>
<organism evidence="5 6">
    <name type="scientific">Terriglobus aquaticus</name>
    <dbReference type="NCBI Taxonomy" id="940139"/>
    <lineage>
        <taxon>Bacteria</taxon>
        <taxon>Pseudomonadati</taxon>
        <taxon>Acidobacteriota</taxon>
        <taxon>Terriglobia</taxon>
        <taxon>Terriglobales</taxon>
        <taxon>Acidobacteriaceae</taxon>
        <taxon>Terriglobus</taxon>
    </lineage>
</organism>
<evidence type="ECO:0000256" key="2">
    <source>
        <dbReference type="ARBA" id="ARBA00022803"/>
    </source>
</evidence>
<feature type="repeat" description="TPR" evidence="3">
    <location>
        <begin position="158"/>
        <end position="191"/>
    </location>
</feature>
<dbReference type="PANTHER" id="PTHR16193:SF0">
    <property type="entry name" value="TETRATRICOPEPTIDE REPEAT PROTEIN 27"/>
    <property type="match status" value="1"/>
</dbReference>
<dbReference type="PANTHER" id="PTHR16193">
    <property type="entry name" value="TETRATRICOPEPTIDE REPEAT PROTEIN 27"/>
    <property type="match status" value="1"/>
</dbReference>
<dbReference type="SMART" id="SM00028">
    <property type="entry name" value="TPR"/>
    <property type="match status" value="4"/>
</dbReference>
<feature type="chain" id="PRO_5047464690" evidence="4">
    <location>
        <begin position="25"/>
        <end position="272"/>
    </location>
</feature>
<dbReference type="InterPro" id="IPR044244">
    <property type="entry name" value="TTC27/Emw1"/>
</dbReference>
<keyword evidence="4" id="KW-0732">Signal</keyword>
<dbReference type="PROSITE" id="PS50293">
    <property type="entry name" value="TPR_REGION"/>
    <property type="match status" value="2"/>
</dbReference>
<evidence type="ECO:0000256" key="4">
    <source>
        <dbReference type="SAM" id="SignalP"/>
    </source>
</evidence>
<dbReference type="NCBIfam" id="NF047558">
    <property type="entry name" value="TPR_END_plus"/>
    <property type="match status" value="1"/>
</dbReference>
<dbReference type="InterPro" id="IPR019734">
    <property type="entry name" value="TPR_rpt"/>
</dbReference>
<dbReference type="RefSeq" id="WP_263414464.1">
    <property type="nucleotide sequence ID" value="NZ_BAABBH010000001.1"/>
</dbReference>
<dbReference type="InterPro" id="IPR011990">
    <property type="entry name" value="TPR-like_helical_dom_sf"/>
</dbReference>
<proteinExistence type="predicted"/>
<keyword evidence="2 3" id="KW-0802">TPR repeat</keyword>
<dbReference type="SUPFAM" id="SSF48452">
    <property type="entry name" value="TPR-like"/>
    <property type="match status" value="1"/>
</dbReference>
<keyword evidence="1" id="KW-0677">Repeat</keyword>
<dbReference type="Proteomes" id="UP001634747">
    <property type="component" value="Unassembled WGS sequence"/>
</dbReference>
<evidence type="ECO:0000313" key="5">
    <source>
        <dbReference type="EMBL" id="MFN2977371.1"/>
    </source>
</evidence>
<name>A0ABW9KNK0_9BACT</name>
<sequence>MYRLSVSIVGVLSVMFLAPAPLRAQQAAAQLAGAGNIPASIPATSVGADTATHVVDGEGPPSMMLADSLVARGRYLAAIRVYSQLSPVSADVQNRMGVASERMLMFDQAQHCFEAALKLDPKMGDAWNNLGTVMHSRGDLGKAEKYYRKALKLKPTNADTFQNLGALYYSKRNYNKGDAMYRQAIRLDPEVMERTAQHGVQTAGTSKNQAEMHYHQACTFAQSGNPKLALEFLRRSIVEGFHDRNRLLHESSFADLRTSEPFLRMVDDLKSN</sequence>
<reference evidence="5 6" key="1">
    <citation type="submission" date="2024-12" db="EMBL/GenBank/DDBJ databases">
        <authorList>
            <person name="Lee Y."/>
        </authorList>
    </citation>
    <scope>NUCLEOTIDE SEQUENCE [LARGE SCALE GENOMIC DNA]</scope>
    <source>
        <strain evidence="5 6">03SUJ4</strain>
    </source>
</reference>
<evidence type="ECO:0000256" key="1">
    <source>
        <dbReference type="ARBA" id="ARBA00022737"/>
    </source>
</evidence>
<feature type="repeat" description="TPR" evidence="3">
    <location>
        <begin position="90"/>
        <end position="123"/>
    </location>
</feature>